<keyword evidence="2" id="KW-1185">Reference proteome</keyword>
<evidence type="ECO:0000313" key="1">
    <source>
        <dbReference type="EMBL" id="EAR12467.1"/>
    </source>
</evidence>
<dbReference type="HOGENOM" id="CLU_3414910_0_0_10"/>
<accession>A4BZ74</accession>
<gene>
    <name evidence="1" type="ORF">PI23P_07575</name>
</gene>
<reference evidence="1 2" key="1">
    <citation type="submission" date="2006-02" db="EMBL/GenBank/DDBJ databases">
        <authorList>
            <person name="Murray A."/>
            <person name="Staley J."/>
            <person name="Ferriera S."/>
            <person name="Johnson J."/>
            <person name="Kravitz S."/>
            <person name="Halpern A."/>
            <person name="Remington K."/>
            <person name="Beeson K."/>
            <person name="Tran B."/>
            <person name="Rogers Y.-H."/>
            <person name="Friedman R."/>
            <person name="Venter J.C."/>
        </authorList>
    </citation>
    <scope>NUCLEOTIDE SEQUENCE [LARGE SCALE GENOMIC DNA]</scope>
    <source>
        <strain evidence="1 2">23-P</strain>
    </source>
</reference>
<sequence>MDVINIGAKLRMLWSVNGIVFGLINWV</sequence>
<proteinExistence type="predicted"/>
<dbReference type="Proteomes" id="UP000003053">
    <property type="component" value="Unassembled WGS sequence"/>
</dbReference>
<protein>
    <submittedName>
        <fullName evidence="1">Uncharacterized protein</fullName>
    </submittedName>
</protein>
<dbReference type="EMBL" id="AAOG01000002">
    <property type="protein sequence ID" value="EAR12467.1"/>
    <property type="molecule type" value="Genomic_DNA"/>
</dbReference>
<evidence type="ECO:0000313" key="2">
    <source>
        <dbReference type="Proteomes" id="UP000003053"/>
    </source>
</evidence>
<name>A4BZ74_9FLAO</name>
<organism evidence="1 2">
    <name type="scientific">Polaribacter irgensii 23-P</name>
    <dbReference type="NCBI Taxonomy" id="313594"/>
    <lineage>
        <taxon>Bacteria</taxon>
        <taxon>Pseudomonadati</taxon>
        <taxon>Bacteroidota</taxon>
        <taxon>Flavobacteriia</taxon>
        <taxon>Flavobacteriales</taxon>
        <taxon>Flavobacteriaceae</taxon>
    </lineage>
</organism>
<dbReference type="STRING" id="313594.PI23P_07575"/>
<comment type="caution">
    <text evidence="1">The sequence shown here is derived from an EMBL/GenBank/DDBJ whole genome shotgun (WGS) entry which is preliminary data.</text>
</comment>
<dbReference type="AlphaFoldDB" id="A4BZ74"/>